<evidence type="ECO:0000256" key="1">
    <source>
        <dbReference type="SAM" id="SignalP"/>
    </source>
</evidence>
<evidence type="ECO:0000313" key="3">
    <source>
        <dbReference type="Proteomes" id="UP000199058"/>
    </source>
</evidence>
<protein>
    <submittedName>
        <fullName evidence="2">Uncharacterized protein</fullName>
    </submittedName>
</protein>
<dbReference type="EMBL" id="FOLH01000005">
    <property type="protein sequence ID" value="SFC37541.1"/>
    <property type="molecule type" value="Genomic_DNA"/>
</dbReference>
<keyword evidence="1" id="KW-0732">Signal</keyword>
<evidence type="ECO:0000313" key="2">
    <source>
        <dbReference type="EMBL" id="SFC37541.1"/>
    </source>
</evidence>
<organism evidence="2 3">
    <name type="scientific">Marinospirillum celere</name>
    <dbReference type="NCBI Taxonomy" id="1122252"/>
    <lineage>
        <taxon>Bacteria</taxon>
        <taxon>Pseudomonadati</taxon>
        <taxon>Pseudomonadota</taxon>
        <taxon>Gammaproteobacteria</taxon>
        <taxon>Oceanospirillales</taxon>
        <taxon>Oceanospirillaceae</taxon>
        <taxon>Marinospirillum</taxon>
    </lineage>
</organism>
<gene>
    <name evidence="2" type="ORF">SAMN05660443_2408</name>
</gene>
<accession>A0A1I1INN2</accession>
<dbReference type="Proteomes" id="UP000199058">
    <property type="component" value="Unassembled WGS sequence"/>
</dbReference>
<name>A0A1I1INN2_9GAMM</name>
<dbReference type="AlphaFoldDB" id="A0A1I1INN2"/>
<proteinExistence type="predicted"/>
<feature type="signal peptide" evidence="1">
    <location>
        <begin position="1"/>
        <end position="19"/>
    </location>
</feature>
<sequence length="91" mass="10316">MIKTLLFFILMLASYFATAVSVETSYCGTLNGIDPSPWRVDVSGHVLYLPSSLTHEELLRLQDMRGRTVCFEVAEREGKAWGTRVLDADYR</sequence>
<feature type="chain" id="PRO_5011686855" evidence="1">
    <location>
        <begin position="20"/>
        <end position="91"/>
    </location>
</feature>
<dbReference type="STRING" id="1122252.SAMN05660443_2408"/>
<reference evidence="2 3" key="1">
    <citation type="submission" date="2016-10" db="EMBL/GenBank/DDBJ databases">
        <authorList>
            <person name="de Groot N.N."/>
        </authorList>
    </citation>
    <scope>NUCLEOTIDE SEQUENCE [LARGE SCALE GENOMIC DNA]</scope>
    <source>
        <strain evidence="2 3">DSM 18438</strain>
    </source>
</reference>
<keyword evidence="3" id="KW-1185">Reference proteome</keyword>